<keyword evidence="11" id="KW-1185">Reference proteome</keyword>
<dbReference type="InterPro" id="IPR002036">
    <property type="entry name" value="YbeY"/>
</dbReference>
<keyword evidence="9" id="KW-0963">Cytoplasm</keyword>
<dbReference type="PANTHER" id="PTHR46986">
    <property type="entry name" value="ENDORIBONUCLEASE YBEY, CHLOROPLASTIC"/>
    <property type="match status" value="1"/>
</dbReference>
<protein>
    <recommendedName>
        <fullName evidence="9">Endoribonuclease YbeY</fullName>
        <ecNumber evidence="9">3.1.-.-</ecNumber>
    </recommendedName>
</protein>
<evidence type="ECO:0000256" key="8">
    <source>
        <dbReference type="ARBA" id="ARBA00022833"/>
    </source>
</evidence>
<evidence type="ECO:0000256" key="4">
    <source>
        <dbReference type="ARBA" id="ARBA00022722"/>
    </source>
</evidence>
<feature type="binding site" evidence="9">
    <location>
        <position position="128"/>
    </location>
    <ligand>
        <name>Zn(2+)</name>
        <dbReference type="ChEBI" id="CHEBI:29105"/>
        <note>catalytic</note>
    </ligand>
</feature>
<comment type="cofactor">
    <cofactor evidence="9">
        <name>Zn(2+)</name>
        <dbReference type="ChEBI" id="CHEBI:29105"/>
    </cofactor>
    <text evidence="9">Binds 1 zinc ion.</text>
</comment>
<comment type="similarity">
    <text evidence="1 9">Belongs to the endoribonuclease YbeY family.</text>
</comment>
<dbReference type="SUPFAM" id="SSF55486">
    <property type="entry name" value="Metalloproteases ('zincins'), catalytic domain"/>
    <property type="match status" value="1"/>
</dbReference>
<dbReference type="NCBIfam" id="TIGR00043">
    <property type="entry name" value="rRNA maturation RNase YbeY"/>
    <property type="match status" value="1"/>
</dbReference>
<evidence type="ECO:0000256" key="3">
    <source>
        <dbReference type="ARBA" id="ARBA00022552"/>
    </source>
</evidence>
<evidence type="ECO:0000256" key="2">
    <source>
        <dbReference type="ARBA" id="ARBA00022517"/>
    </source>
</evidence>
<name>A0ABY7M626_9CHLR</name>
<dbReference type="PANTHER" id="PTHR46986:SF1">
    <property type="entry name" value="ENDORIBONUCLEASE YBEY, CHLOROPLASTIC"/>
    <property type="match status" value="1"/>
</dbReference>
<dbReference type="EC" id="3.1.-.-" evidence="9"/>
<feature type="binding site" evidence="9">
    <location>
        <position position="134"/>
    </location>
    <ligand>
        <name>Zn(2+)</name>
        <dbReference type="ChEBI" id="CHEBI:29105"/>
        <note>catalytic</note>
    </ligand>
</feature>
<dbReference type="RefSeq" id="WP_270056515.1">
    <property type="nucleotide sequence ID" value="NZ_CP115149.1"/>
</dbReference>
<evidence type="ECO:0000256" key="6">
    <source>
        <dbReference type="ARBA" id="ARBA00022759"/>
    </source>
</evidence>
<dbReference type="InterPro" id="IPR023091">
    <property type="entry name" value="MetalPrtase_cat_dom_sf_prd"/>
</dbReference>
<keyword evidence="2 9" id="KW-0690">Ribosome biogenesis</keyword>
<accession>A0ABY7M626</accession>
<keyword evidence="7 9" id="KW-0378">Hydrolase</keyword>
<keyword evidence="5 9" id="KW-0479">Metal-binding</keyword>
<evidence type="ECO:0000256" key="7">
    <source>
        <dbReference type="ARBA" id="ARBA00022801"/>
    </source>
</evidence>
<feature type="binding site" evidence="9">
    <location>
        <position position="124"/>
    </location>
    <ligand>
        <name>Zn(2+)</name>
        <dbReference type="ChEBI" id="CHEBI:29105"/>
        <note>catalytic</note>
    </ligand>
</feature>
<reference evidence="10 11" key="1">
    <citation type="journal article" date="2023" name="ISME J.">
        <title>Thermophilic Dehalococcoidia with unusual traits shed light on an unexpected past.</title>
        <authorList>
            <person name="Palmer M."/>
            <person name="Covington J.K."/>
            <person name="Zhou E.M."/>
            <person name="Thomas S.C."/>
            <person name="Habib N."/>
            <person name="Seymour C.O."/>
            <person name="Lai D."/>
            <person name="Johnston J."/>
            <person name="Hashimi A."/>
            <person name="Jiao J.Y."/>
            <person name="Muok A.R."/>
            <person name="Liu L."/>
            <person name="Xian W.D."/>
            <person name="Zhi X.Y."/>
            <person name="Li M.M."/>
            <person name="Silva L.P."/>
            <person name="Bowen B.P."/>
            <person name="Louie K."/>
            <person name="Briegel A."/>
            <person name="Pett-Ridge J."/>
            <person name="Weber P.K."/>
            <person name="Tocheva E.I."/>
            <person name="Woyke T."/>
            <person name="Northen T.R."/>
            <person name="Mayali X."/>
            <person name="Li W.J."/>
            <person name="Hedlund B.P."/>
        </authorList>
    </citation>
    <scope>NUCLEOTIDE SEQUENCE [LARGE SCALE GENOMIC DNA]</scope>
    <source>
        <strain evidence="10 11">YIM 72310</strain>
    </source>
</reference>
<evidence type="ECO:0000256" key="5">
    <source>
        <dbReference type="ARBA" id="ARBA00022723"/>
    </source>
</evidence>
<dbReference type="EMBL" id="CP115149">
    <property type="protein sequence ID" value="WBL35990.1"/>
    <property type="molecule type" value="Genomic_DNA"/>
</dbReference>
<evidence type="ECO:0000256" key="1">
    <source>
        <dbReference type="ARBA" id="ARBA00010875"/>
    </source>
</evidence>
<keyword evidence="8 9" id="KW-0862">Zinc</keyword>
<keyword evidence="6 9" id="KW-0255">Endonuclease</keyword>
<evidence type="ECO:0000313" key="11">
    <source>
        <dbReference type="Proteomes" id="UP001212803"/>
    </source>
</evidence>
<evidence type="ECO:0000313" key="10">
    <source>
        <dbReference type="EMBL" id="WBL35990.1"/>
    </source>
</evidence>
<dbReference type="Proteomes" id="UP001212803">
    <property type="component" value="Chromosome"/>
</dbReference>
<comment type="function">
    <text evidence="9">Single strand-specific metallo-endoribonuclease involved in late-stage 70S ribosome quality control and in maturation of the 3' terminus of the 16S rRNA.</text>
</comment>
<dbReference type="Pfam" id="PF02130">
    <property type="entry name" value="YbeY"/>
    <property type="match status" value="1"/>
</dbReference>
<evidence type="ECO:0000256" key="9">
    <source>
        <dbReference type="HAMAP-Rule" id="MF_00009"/>
    </source>
</evidence>
<keyword evidence="3 9" id="KW-0698">rRNA processing</keyword>
<comment type="subcellular location">
    <subcellularLocation>
        <location evidence="9">Cytoplasm</location>
    </subcellularLocation>
</comment>
<dbReference type="Gene3D" id="3.40.390.30">
    <property type="entry name" value="Metalloproteases ('zincins'), catalytic domain"/>
    <property type="match status" value="1"/>
</dbReference>
<keyword evidence="4 9" id="KW-0540">Nuclease</keyword>
<proteinExistence type="inferred from homology"/>
<gene>
    <name evidence="9 10" type="primary">ybeY</name>
    <name evidence="10" type="ORF">O0235_14670</name>
</gene>
<sequence length="161" mass="17364">MAAEPAYDIAFETEVDVPDADLSALEALAARVMAGEDVPPGTALAVVITDDAEIRRLNAEFLGVDEPTDVLSFPEEAPGGDDFVAPPDAPRGLGDIAISIDTARRQAAQLGHSLQDELAHLLVHGILHLCGYDHVNSPEEEAEMRAREEHYLGDLRHFHAH</sequence>
<dbReference type="HAMAP" id="MF_00009">
    <property type="entry name" value="Endoribonucl_YbeY"/>
    <property type="match status" value="1"/>
</dbReference>
<organism evidence="10 11">
    <name type="scientific">Tepidiforma flava</name>
    <dbReference type="NCBI Taxonomy" id="3004094"/>
    <lineage>
        <taxon>Bacteria</taxon>
        <taxon>Bacillati</taxon>
        <taxon>Chloroflexota</taxon>
        <taxon>Tepidiformia</taxon>
        <taxon>Tepidiformales</taxon>
        <taxon>Tepidiformaceae</taxon>
        <taxon>Tepidiforma</taxon>
    </lineage>
</organism>